<dbReference type="EMBL" id="CAFBOR010000049">
    <property type="protein sequence ID" value="CAB4983510.1"/>
    <property type="molecule type" value="Genomic_DNA"/>
</dbReference>
<gene>
    <name evidence="2" type="ORF">UFOPK2242_01199</name>
    <name evidence="3" type="ORF">UFOPK2996_01427</name>
    <name evidence="4" type="ORF">UFOPK3974_00498</name>
</gene>
<name>A0A6J6YK67_9ZZZZ</name>
<proteinExistence type="predicted"/>
<accession>A0A6J6YK67</accession>
<evidence type="ECO:0000313" key="3">
    <source>
        <dbReference type="EMBL" id="CAB4807718.1"/>
    </source>
</evidence>
<organism evidence="3">
    <name type="scientific">freshwater metagenome</name>
    <dbReference type="NCBI Taxonomy" id="449393"/>
    <lineage>
        <taxon>unclassified sequences</taxon>
        <taxon>metagenomes</taxon>
        <taxon>ecological metagenomes</taxon>
    </lineage>
</organism>
<evidence type="ECO:0000313" key="2">
    <source>
        <dbReference type="EMBL" id="CAB4665358.1"/>
    </source>
</evidence>
<evidence type="ECO:0000256" key="1">
    <source>
        <dbReference type="SAM" id="MobiDB-lite"/>
    </source>
</evidence>
<protein>
    <submittedName>
        <fullName evidence="3">Unannotated protein</fullName>
    </submittedName>
</protein>
<dbReference type="EMBL" id="CAFAAH010000244">
    <property type="protein sequence ID" value="CAB4807718.1"/>
    <property type="molecule type" value="Genomic_DNA"/>
</dbReference>
<dbReference type="EMBL" id="CAEZWM010000165">
    <property type="protein sequence ID" value="CAB4665358.1"/>
    <property type="molecule type" value="Genomic_DNA"/>
</dbReference>
<feature type="region of interest" description="Disordered" evidence="1">
    <location>
        <begin position="1"/>
        <end position="24"/>
    </location>
</feature>
<feature type="region of interest" description="Disordered" evidence="1">
    <location>
        <begin position="58"/>
        <end position="77"/>
    </location>
</feature>
<dbReference type="AlphaFoldDB" id="A0A6J6YK67"/>
<evidence type="ECO:0000313" key="4">
    <source>
        <dbReference type="EMBL" id="CAB4983510.1"/>
    </source>
</evidence>
<reference evidence="3" key="1">
    <citation type="submission" date="2020-05" db="EMBL/GenBank/DDBJ databases">
        <authorList>
            <person name="Chiriac C."/>
            <person name="Salcher M."/>
            <person name="Ghai R."/>
            <person name="Kavagutti S V."/>
        </authorList>
    </citation>
    <scope>NUCLEOTIDE SEQUENCE</scope>
</reference>
<sequence>MRFAETSLLPHTAQGSHSAGATPAKINDVALTPPTIWTVIAMSAGYLQPPFRNAKMVNASSHGRPAQGKRITDIRAA</sequence>